<sequence>MNWKDFTIRAWRAGFRWVAFNVHHICTREAKCFKSAIDADQYCMTKNHYSTDWQFDHLGNIKSYVSDFHKNQIDWNNLCSKLSQFNIRAITKEQPLLSQLASGLYCAAAVRKPYVPLSAFKKFKLVTIHGSNSHEKIYDGYLEALRHLNNHSKVNAGRVAKFYGIRENASKEFTELLFSITNVQSSASTTSAFNSFCDPTMVTFLESAVFIRFKQEQNQLLFYDEFSSCCSWHKLPLHFNLENFYALKKNISKFSSYE</sequence>
<evidence type="ECO:0000313" key="2">
    <source>
        <dbReference type="Proteomes" id="UP000812270"/>
    </source>
</evidence>
<accession>A0A9E2SCI4</accession>
<dbReference type="RefSeq" id="WP_217792526.1">
    <property type="nucleotide sequence ID" value="NZ_JAHSPG010000013.1"/>
</dbReference>
<reference evidence="1" key="1">
    <citation type="submission" date="2021-06" db="EMBL/GenBank/DDBJ databases">
        <authorList>
            <person name="Huq M.A."/>
        </authorList>
    </citation>
    <scope>NUCLEOTIDE SEQUENCE</scope>
    <source>
        <strain evidence="1">MAH-26</strain>
    </source>
</reference>
<dbReference type="Proteomes" id="UP000812270">
    <property type="component" value="Unassembled WGS sequence"/>
</dbReference>
<name>A0A9E2SCI4_9BACT</name>
<evidence type="ECO:0000313" key="1">
    <source>
        <dbReference type="EMBL" id="MBV4358807.1"/>
    </source>
</evidence>
<comment type="caution">
    <text evidence="1">The sequence shown here is derived from an EMBL/GenBank/DDBJ whole genome shotgun (WGS) entry which is preliminary data.</text>
</comment>
<proteinExistence type="predicted"/>
<keyword evidence="2" id="KW-1185">Reference proteome</keyword>
<protein>
    <submittedName>
        <fullName evidence="1">Uncharacterized protein</fullName>
    </submittedName>
</protein>
<gene>
    <name evidence="1" type="ORF">KTO63_16700</name>
</gene>
<dbReference type="AlphaFoldDB" id="A0A9E2SCI4"/>
<organism evidence="1 2">
    <name type="scientific">Pinibacter aurantiacus</name>
    <dbReference type="NCBI Taxonomy" id="2851599"/>
    <lineage>
        <taxon>Bacteria</taxon>
        <taxon>Pseudomonadati</taxon>
        <taxon>Bacteroidota</taxon>
        <taxon>Chitinophagia</taxon>
        <taxon>Chitinophagales</taxon>
        <taxon>Chitinophagaceae</taxon>
        <taxon>Pinibacter</taxon>
    </lineage>
</organism>
<dbReference type="EMBL" id="JAHSPG010000013">
    <property type="protein sequence ID" value="MBV4358807.1"/>
    <property type="molecule type" value="Genomic_DNA"/>
</dbReference>